<dbReference type="AlphaFoldDB" id="A0A6J6EWY6"/>
<proteinExistence type="predicted"/>
<protein>
    <submittedName>
        <fullName evidence="1">Unannotated protein</fullName>
    </submittedName>
</protein>
<name>A0A6J6EWY6_9ZZZZ</name>
<gene>
    <name evidence="1" type="ORF">UFOPK1603_01788</name>
</gene>
<reference evidence="1" key="1">
    <citation type="submission" date="2020-05" db="EMBL/GenBank/DDBJ databases">
        <authorList>
            <person name="Chiriac C."/>
            <person name="Salcher M."/>
            <person name="Ghai R."/>
            <person name="Kavagutti S V."/>
        </authorList>
    </citation>
    <scope>NUCLEOTIDE SEQUENCE</scope>
</reference>
<sequence length="85" mass="9718">MLDSRWVRITPHQPHRGTARNADLFQHSKAKALIEGQVLRLLCLEVCRLNFSVALRQYRLKECSAEAVSLKAGIDAEKSQIPMRF</sequence>
<accession>A0A6J6EWY6</accession>
<dbReference type="EMBL" id="CAEZTG010000234">
    <property type="protein sequence ID" value="CAB4581071.1"/>
    <property type="molecule type" value="Genomic_DNA"/>
</dbReference>
<organism evidence="1">
    <name type="scientific">freshwater metagenome</name>
    <dbReference type="NCBI Taxonomy" id="449393"/>
    <lineage>
        <taxon>unclassified sequences</taxon>
        <taxon>metagenomes</taxon>
        <taxon>ecological metagenomes</taxon>
    </lineage>
</organism>
<evidence type="ECO:0000313" key="1">
    <source>
        <dbReference type="EMBL" id="CAB4581071.1"/>
    </source>
</evidence>